<evidence type="ECO:0000256" key="1">
    <source>
        <dbReference type="ARBA" id="ARBA00001936"/>
    </source>
</evidence>
<evidence type="ECO:0000256" key="9">
    <source>
        <dbReference type="ARBA" id="ARBA00048781"/>
    </source>
</evidence>
<evidence type="ECO:0000313" key="13">
    <source>
        <dbReference type="EMBL" id="OGM02342.1"/>
    </source>
</evidence>
<evidence type="ECO:0000259" key="12">
    <source>
        <dbReference type="Pfam" id="PF01931"/>
    </source>
</evidence>
<gene>
    <name evidence="13" type="ORF">A2115_03210</name>
</gene>
<dbReference type="AlphaFoldDB" id="A0A1F7WHN5"/>
<feature type="domain" description="Non-canonical purine NTP phosphatase/PRRC1" evidence="12">
    <location>
        <begin position="6"/>
        <end position="169"/>
    </location>
</feature>
<comment type="cofactor">
    <cofactor evidence="11">
        <name>Mg(2+)</name>
        <dbReference type="ChEBI" id="CHEBI:18420"/>
    </cofactor>
    <cofactor evidence="11">
        <name>Mn(2+)</name>
        <dbReference type="ChEBI" id="CHEBI:29035"/>
    </cofactor>
    <text evidence="11">Binds 1 divalent metal cation per subunit; can use either Mg(2+) or Mn(2+).</text>
</comment>
<name>A0A1F7WHN5_9BACT</name>
<dbReference type="GO" id="GO:0046872">
    <property type="term" value="F:metal ion binding"/>
    <property type="evidence" value="ECO:0007669"/>
    <property type="project" value="UniProtKB-KW"/>
</dbReference>
<evidence type="ECO:0000256" key="4">
    <source>
        <dbReference type="ARBA" id="ARBA00022801"/>
    </source>
</evidence>
<dbReference type="Proteomes" id="UP000176198">
    <property type="component" value="Unassembled WGS sequence"/>
</dbReference>
<dbReference type="PANTHER" id="PTHR34699">
    <property type="match status" value="1"/>
</dbReference>
<dbReference type="EC" id="3.6.1.73" evidence="11"/>
<comment type="function">
    <text evidence="11">Phosphatase that hydrolyzes non-canonical purine nucleotides such as XTP and ITP to their respective diphosphate derivatives. Probably excludes non-canonical purines from DNA/RNA precursor pool, thus preventing their incorporation into DNA/RNA and avoiding chromosomal lesions.</text>
</comment>
<proteinExistence type="inferred from homology"/>
<comment type="cofactor">
    <cofactor evidence="1">
        <name>Mn(2+)</name>
        <dbReference type="ChEBI" id="CHEBI:29035"/>
    </cofactor>
</comment>
<organism evidence="13 14">
    <name type="scientific">Candidatus Woesebacteria bacterium GWA1_41_8</name>
    <dbReference type="NCBI Taxonomy" id="1802471"/>
    <lineage>
        <taxon>Bacteria</taxon>
        <taxon>Candidatus Woeseibacteriota</taxon>
    </lineage>
</organism>
<dbReference type="GO" id="GO:0009117">
    <property type="term" value="P:nucleotide metabolic process"/>
    <property type="evidence" value="ECO:0007669"/>
    <property type="project" value="UniProtKB-KW"/>
</dbReference>
<evidence type="ECO:0000256" key="10">
    <source>
        <dbReference type="ARBA" id="ARBA00060855"/>
    </source>
</evidence>
<evidence type="ECO:0000256" key="5">
    <source>
        <dbReference type="ARBA" id="ARBA00022842"/>
    </source>
</evidence>
<evidence type="ECO:0000256" key="3">
    <source>
        <dbReference type="ARBA" id="ARBA00022741"/>
    </source>
</evidence>
<dbReference type="Pfam" id="PF01931">
    <property type="entry name" value="NTPase_I-T"/>
    <property type="match status" value="1"/>
</dbReference>
<sequence>MKIAVGSTNPVKINAARLAFKKIWPRKKWEVVGVKVASGVSGQPMSDLESIKGATQRAKSALKEGKADYGVGLEGGLQQLGKSWFSCGWAVVVGKKGRIGFASTVRIELPSRIMKLIKSGKELGEADDLLFKRKNSKQDQGFFGLATNGLITRTQGYRDGLIMALTRFLHPELWE</sequence>
<comment type="catalytic activity">
    <reaction evidence="9 11">
        <text>XTP + H2O = XDP + phosphate + H(+)</text>
        <dbReference type="Rhea" id="RHEA:28406"/>
        <dbReference type="ChEBI" id="CHEBI:15377"/>
        <dbReference type="ChEBI" id="CHEBI:15378"/>
        <dbReference type="ChEBI" id="CHEBI:43474"/>
        <dbReference type="ChEBI" id="CHEBI:59884"/>
        <dbReference type="ChEBI" id="CHEBI:61314"/>
        <dbReference type="EC" id="3.6.1.73"/>
    </reaction>
</comment>
<keyword evidence="7 11" id="KW-0464">Manganese</keyword>
<evidence type="ECO:0000256" key="11">
    <source>
        <dbReference type="HAMAP-Rule" id="MF_00648"/>
    </source>
</evidence>
<keyword evidence="2 11" id="KW-0479">Metal-binding</keyword>
<dbReference type="HAMAP" id="MF_00648">
    <property type="entry name" value="Non_canon_purine_NTPase_YjjX"/>
    <property type="match status" value="1"/>
</dbReference>
<dbReference type="FunFam" id="3.90.950.10:FF:000002">
    <property type="entry name" value="Inosine/xanthosine triphosphatase"/>
    <property type="match status" value="1"/>
</dbReference>
<dbReference type="GO" id="GO:0000166">
    <property type="term" value="F:nucleotide binding"/>
    <property type="evidence" value="ECO:0007669"/>
    <property type="project" value="UniProtKB-KW"/>
</dbReference>
<evidence type="ECO:0000256" key="8">
    <source>
        <dbReference type="ARBA" id="ARBA00048174"/>
    </source>
</evidence>
<evidence type="ECO:0000256" key="2">
    <source>
        <dbReference type="ARBA" id="ARBA00022723"/>
    </source>
</evidence>
<dbReference type="PANTHER" id="PTHR34699:SF2">
    <property type="entry name" value="NON-CANONICAL PURINE NTP PHOSPHATASE_PRRC1 DOMAIN-CONTAINING PROTEIN"/>
    <property type="match status" value="1"/>
</dbReference>
<accession>A0A1F7WHN5</accession>
<evidence type="ECO:0000256" key="7">
    <source>
        <dbReference type="ARBA" id="ARBA00023211"/>
    </source>
</evidence>
<protein>
    <recommendedName>
        <fullName evidence="11">Probable inosine/xanthosine triphosphatase</fullName>
        <shortName evidence="11">ITPase/XTPase</shortName>
        <ecNumber evidence="11">3.6.1.73</ecNumber>
    </recommendedName>
    <alternativeName>
        <fullName evidence="11">Non-canonical purine NTP phosphatase</fullName>
    </alternativeName>
    <alternativeName>
        <fullName evidence="11">Non-standard purine NTP phosphatase</fullName>
    </alternativeName>
    <alternativeName>
        <fullName evidence="11">Nucleoside-triphosphate phosphatase</fullName>
        <shortName evidence="11">NTPase</shortName>
    </alternativeName>
</protein>
<comment type="catalytic activity">
    <reaction evidence="8 11">
        <text>ITP + H2O = IDP + phosphate + H(+)</text>
        <dbReference type="Rhea" id="RHEA:28330"/>
        <dbReference type="ChEBI" id="CHEBI:15377"/>
        <dbReference type="ChEBI" id="CHEBI:15378"/>
        <dbReference type="ChEBI" id="CHEBI:43474"/>
        <dbReference type="ChEBI" id="CHEBI:58280"/>
        <dbReference type="ChEBI" id="CHEBI:61402"/>
        <dbReference type="EC" id="3.6.1.73"/>
    </reaction>
</comment>
<dbReference type="InterPro" id="IPR002786">
    <property type="entry name" value="Non_canon_purine_NTPase"/>
</dbReference>
<keyword evidence="3 11" id="KW-0547">Nucleotide-binding</keyword>
<dbReference type="EMBL" id="MGFJ01000024">
    <property type="protein sequence ID" value="OGM02342.1"/>
    <property type="molecule type" value="Genomic_DNA"/>
</dbReference>
<dbReference type="InterPro" id="IPR029001">
    <property type="entry name" value="ITPase-like_fam"/>
</dbReference>
<dbReference type="InterPro" id="IPR050299">
    <property type="entry name" value="YjjX_NTPase"/>
</dbReference>
<comment type="caution">
    <text evidence="13">The sequence shown here is derived from an EMBL/GenBank/DDBJ whole genome shotgun (WGS) entry which is preliminary data.</text>
</comment>
<feature type="binding site" evidence="11">
    <location>
        <begin position="7"/>
        <end position="12"/>
    </location>
    <ligand>
        <name>substrate</name>
    </ligand>
</feature>
<evidence type="ECO:0000313" key="14">
    <source>
        <dbReference type="Proteomes" id="UP000176198"/>
    </source>
</evidence>
<keyword evidence="5 11" id="KW-0460">Magnesium</keyword>
<dbReference type="InterPro" id="IPR026533">
    <property type="entry name" value="NTPase/PRRC1"/>
</dbReference>
<dbReference type="GO" id="GO:0006772">
    <property type="term" value="P:thiamine metabolic process"/>
    <property type="evidence" value="ECO:0007669"/>
    <property type="project" value="TreeGrafter"/>
</dbReference>
<comment type="caution">
    <text evidence="11">Lacks conserved residue(s) required for the propagation of feature annotation.</text>
</comment>
<comment type="subunit">
    <text evidence="11">Homodimer.</text>
</comment>
<reference evidence="13 14" key="1">
    <citation type="journal article" date="2016" name="Nat. Commun.">
        <title>Thousands of microbial genomes shed light on interconnected biogeochemical processes in an aquifer system.</title>
        <authorList>
            <person name="Anantharaman K."/>
            <person name="Brown C.T."/>
            <person name="Hug L.A."/>
            <person name="Sharon I."/>
            <person name="Castelle C.J."/>
            <person name="Probst A.J."/>
            <person name="Thomas B.C."/>
            <person name="Singh A."/>
            <person name="Wilkins M.J."/>
            <person name="Karaoz U."/>
            <person name="Brodie E.L."/>
            <person name="Williams K.H."/>
            <person name="Hubbard S.S."/>
            <person name="Banfield J.F."/>
        </authorList>
    </citation>
    <scope>NUCLEOTIDE SEQUENCE [LARGE SCALE GENOMIC DNA]</scope>
</reference>
<comment type="similarity">
    <text evidence="10 11">Belongs to the YjjX NTPase family.</text>
</comment>
<keyword evidence="4 11" id="KW-0378">Hydrolase</keyword>
<dbReference type="STRING" id="1802471.A2115_03210"/>
<dbReference type="GO" id="GO:0103023">
    <property type="term" value="F:ITPase activity"/>
    <property type="evidence" value="ECO:0007669"/>
    <property type="project" value="UniProtKB-EC"/>
</dbReference>
<dbReference type="SUPFAM" id="SSF52972">
    <property type="entry name" value="ITPase-like"/>
    <property type="match status" value="1"/>
</dbReference>
<keyword evidence="6 11" id="KW-0546">Nucleotide metabolism</keyword>
<evidence type="ECO:0000256" key="6">
    <source>
        <dbReference type="ARBA" id="ARBA00023080"/>
    </source>
</evidence>
<dbReference type="Gene3D" id="3.90.950.10">
    <property type="match status" value="1"/>
</dbReference>